<evidence type="ECO:0000256" key="5">
    <source>
        <dbReference type="ARBA" id="ARBA00024731"/>
    </source>
</evidence>
<comment type="function">
    <text evidence="5">Catalyzes the GTP-dependent ribosomal translocation step during translation elongation. During this step, the ribosome changes from the pre-translocational (PRE) to the post-translocational (POST) state as the newly formed A-site-bound peptidyl-tRNA and P-site-bound deacylated tRNA move to the P and E sites, respectively. Catalyzes the coordinated movement of the two tRNA molecules, the mRNA and conformational changes in the ribosome.</text>
</comment>
<dbReference type="KEGG" id="ngr:NAEGRDRAFT_82937"/>
<keyword evidence="3" id="KW-0547">Nucleotide-binding</keyword>
<dbReference type="InterPro" id="IPR000640">
    <property type="entry name" value="EFG_V-like"/>
</dbReference>
<name>D2V235_NAEGR</name>
<dbReference type="PROSITE" id="PS51722">
    <property type="entry name" value="G_TR_2"/>
    <property type="match status" value="1"/>
</dbReference>
<keyword evidence="8" id="KW-1185">Reference proteome</keyword>
<dbReference type="PANTHER" id="PTHR42908:SF3">
    <property type="entry name" value="ELONGATION FACTOR-LIKE GTPASE 1"/>
    <property type="match status" value="1"/>
</dbReference>
<dbReference type="InterPro" id="IPR035647">
    <property type="entry name" value="EFG_III/V"/>
</dbReference>
<keyword evidence="7" id="KW-0648">Protein biosynthesis</keyword>
<dbReference type="InterPro" id="IPR005517">
    <property type="entry name" value="Transl_elong_EFG/EF2_IV"/>
</dbReference>
<dbReference type="eggNOG" id="KOG0469">
    <property type="taxonomic scope" value="Eukaryota"/>
</dbReference>
<dbReference type="InterPro" id="IPR000795">
    <property type="entry name" value="T_Tr_GTP-bd_dom"/>
</dbReference>
<organism evidence="8">
    <name type="scientific">Naegleria gruberi</name>
    <name type="common">Amoeba</name>
    <dbReference type="NCBI Taxonomy" id="5762"/>
    <lineage>
        <taxon>Eukaryota</taxon>
        <taxon>Discoba</taxon>
        <taxon>Heterolobosea</taxon>
        <taxon>Tetramitia</taxon>
        <taxon>Eutetramitia</taxon>
        <taxon>Vahlkampfiidae</taxon>
        <taxon>Naegleria</taxon>
    </lineage>
</organism>
<evidence type="ECO:0000256" key="1">
    <source>
        <dbReference type="ARBA" id="ARBA00017891"/>
    </source>
</evidence>
<dbReference type="Gene3D" id="3.30.70.240">
    <property type="match status" value="1"/>
</dbReference>
<dbReference type="InterPro" id="IPR014721">
    <property type="entry name" value="Ribsml_uS5_D2-typ_fold_subgr"/>
</dbReference>
<evidence type="ECO:0000259" key="6">
    <source>
        <dbReference type="PROSITE" id="PS51722"/>
    </source>
</evidence>
<evidence type="ECO:0000256" key="3">
    <source>
        <dbReference type="ARBA" id="ARBA00022741"/>
    </source>
</evidence>
<protein>
    <recommendedName>
        <fullName evidence="1">Elongation factor 2</fullName>
    </recommendedName>
</protein>
<dbReference type="InterPro" id="IPR020568">
    <property type="entry name" value="Ribosomal_Su5_D2-typ_SF"/>
</dbReference>
<dbReference type="InParanoid" id="D2V235"/>
<dbReference type="Pfam" id="PF00009">
    <property type="entry name" value="GTP_EFTU"/>
    <property type="match status" value="1"/>
</dbReference>
<dbReference type="Pfam" id="PF00679">
    <property type="entry name" value="EFG_C"/>
    <property type="match status" value="1"/>
</dbReference>
<dbReference type="OrthoDB" id="364892at2759"/>
<dbReference type="AlphaFoldDB" id="D2V235"/>
<dbReference type="SMART" id="SM00889">
    <property type="entry name" value="EFG_IV"/>
    <property type="match status" value="1"/>
</dbReference>
<dbReference type="SMART" id="SM00838">
    <property type="entry name" value="EFG_C"/>
    <property type="match status" value="1"/>
</dbReference>
<dbReference type="Gene3D" id="3.90.1430.10">
    <property type="entry name" value="Yeast translation eEF2 (G' domain)"/>
    <property type="match status" value="1"/>
</dbReference>
<dbReference type="Gene3D" id="3.30.230.10">
    <property type="match status" value="1"/>
</dbReference>
<dbReference type="SUPFAM" id="SSF52540">
    <property type="entry name" value="P-loop containing nucleoside triphosphate hydrolases"/>
    <property type="match status" value="1"/>
</dbReference>
<dbReference type="RefSeq" id="XP_002681727.1">
    <property type="nucleotide sequence ID" value="XM_002681681.1"/>
</dbReference>
<evidence type="ECO:0000256" key="4">
    <source>
        <dbReference type="ARBA" id="ARBA00023134"/>
    </source>
</evidence>
<dbReference type="InterPro" id="IPR009000">
    <property type="entry name" value="Transl_B-barrel_sf"/>
</dbReference>
<dbReference type="EMBL" id="GG738849">
    <property type="protein sequence ID" value="EFC48983.1"/>
    <property type="molecule type" value="Genomic_DNA"/>
</dbReference>
<dbReference type="InterPro" id="IPR027417">
    <property type="entry name" value="P-loop_NTPase"/>
</dbReference>
<dbReference type="SUPFAM" id="SSF50447">
    <property type="entry name" value="Translation proteins"/>
    <property type="match status" value="1"/>
</dbReference>
<dbReference type="STRING" id="5762.D2V235"/>
<dbReference type="GO" id="GO:0005829">
    <property type="term" value="C:cytosol"/>
    <property type="evidence" value="ECO:0007669"/>
    <property type="project" value="TreeGrafter"/>
</dbReference>
<keyword evidence="2" id="KW-0963">Cytoplasm</keyword>
<dbReference type="SUPFAM" id="SSF54980">
    <property type="entry name" value="EF-G C-terminal domain-like"/>
    <property type="match status" value="2"/>
</dbReference>
<dbReference type="Proteomes" id="UP000006671">
    <property type="component" value="Unassembled WGS sequence"/>
</dbReference>
<dbReference type="FunFam" id="3.30.70.870:FF:000002">
    <property type="entry name" value="Translation elongation factor 2"/>
    <property type="match status" value="1"/>
</dbReference>
<dbReference type="CDD" id="cd01681">
    <property type="entry name" value="aeEF2_snRNP_like_IV"/>
    <property type="match status" value="1"/>
</dbReference>
<dbReference type="SUPFAM" id="SSF54211">
    <property type="entry name" value="Ribosomal protein S5 domain 2-like"/>
    <property type="match status" value="1"/>
</dbReference>
<sequence length="830" mass="94727">MINNNRKEKIDHLLRNYDNIRNISIIAHVDHGKSTLTRKLIEENKFADDLEANHDEIENNLSNDYSLIYENPTKKDDLHLVNLIDCPAFMNYQTVSAMNISDGTIIVVDAVEGHSPTQTLVRQVAQERVKPILFINKIDRLINELQLTEEESYRIIVRIIESVNVTLSAYSNEESNSYLLDPVDCNVVFGSARMGWAFNLNNFAQFYSSKFNISREKLIKKLWGDYYYDRSIKKFTRQPYSSTTGQQLNHTFSEFILAPIFKIFNLARAHIPSDQGMLSVGFEQTLDTLLIHLSREEKKGNSKQLIEVIMKKFLPLRKSLIQMIIDHLPSPKEAQKTKYDILYTGEDLTDPYATGIKECDPYGPLVVYVSKMLPPKCTYSGDSIALARVFSGSFSQSTTIRILGPNFKTKKDVFHTSAARLLLLSGTNIECIDRAYCGSIIGIVGLDKYFIKSCTFTEEGGVACMPIKGIRQYMSPIVSMSVEPTNPSDLPNFVERLKQLIQSNVNLSCKFNDSGQCVLGAESEYHLETCHLQEFTKDIQIKKSPYFVNFHETVSSYPSEEMLMRKSPNKHNRLYMQAEPISEDLIELISGDQFPMDEQEKIAEIMENDFGWDKTISKNIWSFGPDTHSRTNILVNASKSTSYLNEIQQYVTIGFQISTASGGLCDEVMRGVLFKLHDCHLHADSIHRGAGQLVGVSAKLMLASQLRAEPKLVEPMYHFEVQSNESFTSSVYRDIFNRRGNIINTTIINPSPLVVISGYLPVIESFGWDEKLREESQNQTFSQFRFSHWQVMQDDVYNPQSKANQLIKDVRIRKGLKEEIPLYTDYCDKL</sequence>
<dbReference type="GO" id="GO:1990904">
    <property type="term" value="C:ribonucleoprotein complex"/>
    <property type="evidence" value="ECO:0007669"/>
    <property type="project" value="TreeGrafter"/>
</dbReference>
<dbReference type="Pfam" id="PF03764">
    <property type="entry name" value="EFG_IV"/>
    <property type="match status" value="1"/>
</dbReference>
<dbReference type="PRINTS" id="PR00315">
    <property type="entry name" value="ELONGATNFCT"/>
</dbReference>
<dbReference type="GO" id="GO:0003746">
    <property type="term" value="F:translation elongation factor activity"/>
    <property type="evidence" value="ECO:0007669"/>
    <property type="project" value="UniProtKB-KW"/>
</dbReference>
<evidence type="ECO:0000256" key="2">
    <source>
        <dbReference type="ARBA" id="ARBA00022490"/>
    </source>
</evidence>
<reference evidence="7 8" key="1">
    <citation type="journal article" date="2010" name="Cell">
        <title>The genome of Naegleria gruberi illuminates early eukaryotic versatility.</title>
        <authorList>
            <person name="Fritz-Laylin L.K."/>
            <person name="Prochnik S.E."/>
            <person name="Ginger M.L."/>
            <person name="Dacks J.B."/>
            <person name="Carpenter M.L."/>
            <person name="Field M.C."/>
            <person name="Kuo A."/>
            <person name="Paredez A."/>
            <person name="Chapman J."/>
            <person name="Pham J."/>
            <person name="Shu S."/>
            <person name="Neupane R."/>
            <person name="Cipriano M."/>
            <person name="Mancuso J."/>
            <person name="Tu H."/>
            <person name="Salamov A."/>
            <person name="Lindquist E."/>
            <person name="Shapiro H."/>
            <person name="Lucas S."/>
            <person name="Grigoriev I.V."/>
            <person name="Cande W.Z."/>
            <person name="Fulton C."/>
            <person name="Rokhsar D.S."/>
            <person name="Dawson S.C."/>
        </authorList>
    </citation>
    <scope>NUCLEOTIDE SEQUENCE [LARGE SCALE GENOMIC DNA]</scope>
    <source>
        <strain evidence="7 8">NEG-M</strain>
    </source>
</reference>
<accession>D2V235</accession>
<keyword evidence="4" id="KW-0342">GTP-binding</keyword>
<dbReference type="Gene3D" id="2.40.30.10">
    <property type="entry name" value="Translation factors"/>
    <property type="match status" value="1"/>
</dbReference>
<keyword evidence="7" id="KW-0251">Elongation factor</keyword>
<gene>
    <name evidence="7" type="ORF">NAEGRDRAFT_82937</name>
</gene>
<dbReference type="Gene3D" id="3.40.50.300">
    <property type="entry name" value="P-loop containing nucleotide triphosphate hydrolases"/>
    <property type="match status" value="1"/>
</dbReference>
<dbReference type="GeneID" id="8862357"/>
<dbReference type="GO" id="GO:0005525">
    <property type="term" value="F:GTP binding"/>
    <property type="evidence" value="ECO:0007669"/>
    <property type="project" value="UniProtKB-KW"/>
</dbReference>
<evidence type="ECO:0000313" key="7">
    <source>
        <dbReference type="EMBL" id="EFC48983.1"/>
    </source>
</evidence>
<dbReference type="PANTHER" id="PTHR42908">
    <property type="entry name" value="TRANSLATION ELONGATION FACTOR-RELATED"/>
    <property type="match status" value="1"/>
</dbReference>
<dbReference type="GO" id="GO:0003924">
    <property type="term" value="F:GTPase activity"/>
    <property type="evidence" value="ECO:0007669"/>
    <property type="project" value="InterPro"/>
</dbReference>
<dbReference type="Gene3D" id="3.30.70.870">
    <property type="entry name" value="Elongation Factor G (Translational Gtpase), domain 3"/>
    <property type="match status" value="1"/>
</dbReference>
<proteinExistence type="predicted"/>
<evidence type="ECO:0000313" key="8">
    <source>
        <dbReference type="Proteomes" id="UP000006671"/>
    </source>
</evidence>
<dbReference type="VEuPathDB" id="AmoebaDB:NAEGRDRAFT_82937"/>
<feature type="domain" description="Tr-type G" evidence="6">
    <location>
        <begin position="18"/>
        <end position="215"/>
    </location>
</feature>